<name>X0XID0_9ZZZZ</name>
<feature type="non-terminal residue" evidence="1">
    <location>
        <position position="1"/>
    </location>
</feature>
<comment type="caution">
    <text evidence="1">The sequence shown here is derived from an EMBL/GenBank/DDBJ whole genome shotgun (WGS) entry which is preliminary data.</text>
</comment>
<accession>X0XID0</accession>
<dbReference type="Gene3D" id="3.40.50.10490">
    <property type="entry name" value="Glucose-6-phosphate isomerase like protein, domain 1"/>
    <property type="match status" value="1"/>
</dbReference>
<sequence length="245" mass="26886">TWGYNVTDEEYEAIGQGDFLFFDYVHPRVKAARDRGAFTVGVKIPFIPSRTTPKGVLSTLPRYRQYGRLLTEECSDLVLTSGVPFTEGVLHIPEIPAVRACAMSVQGVGMFYWMLSAEIAVRDKGGEMGGSEKALEYIELVKERGARIRGDLDQIDAAAQAMVECVKNGGRYWTHSYGCKMDSEIYGRASGLAMVQLIRSENMEEKAKPGDFAVIAGEFSDVKENVEMARALKSIGVKVIAVGPA</sequence>
<evidence type="ECO:0000313" key="1">
    <source>
        <dbReference type="EMBL" id="GAG36413.1"/>
    </source>
</evidence>
<reference evidence="1" key="1">
    <citation type="journal article" date="2014" name="Front. Microbiol.">
        <title>High frequency of phylogenetically diverse reductive dehalogenase-homologous genes in deep subseafloor sedimentary metagenomes.</title>
        <authorList>
            <person name="Kawai M."/>
            <person name="Futagami T."/>
            <person name="Toyoda A."/>
            <person name="Takaki Y."/>
            <person name="Nishi S."/>
            <person name="Hori S."/>
            <person name="Arai W."/>
            <person name="Tsubouchi T."/>
            <person name="Morono Y."/>
            <person name="Uchiyama I."/>
            <person name="Ito T."/>
            <person name="Fujiyama A."/>
            <person name="Inagaki F."/>
            <person name="Takami H."/>
        </authorList>
    </citation>
    <scope>NUCLEOTIDE SEQUENCE</scope>
    <source>
        <strain evidence="1">Expedition CK06-06</strain>
    </source>
</reference>
<dbReference type="EMBL" id="BARS01047104">
    <property type="protein sequence ID" value="GAG36413.1"/>
    <property type="molecule type" value="Genomic_DNA"/>
</dbReference>
<proteinExistence type="predicted"/>
<feature type="non-terminal residue" evidence="1">
    <location>
        <position position="245"/>
    </location>
</feature>
<organism evidence="1">
    <name type="scientific">marine sediment metagenome</name>
    <dbReference type="NCBI Taxonomy" id="412755"/>
    <lineage>
        <taxon>unclassified sequences</taxon>
        <taxon>metagenomes</taxon>
        <taxon>ecological metagenomes</taxon>
    </lineage>
</organism>
<dbReference type="AlphaFoldDB" id="X0XID0"/>
<protein>
    <submittedName>
        <fullName evidence="1">Uncharacterized protein</fullName>
    </submittedName>
</protein>
<gene>
    <name evidence="1" type="ORF">S01H1_70804</name>
</gene>